<feature type="compositionally biased region" description="Low complexity" evidence="1">
    <location>
        <begin position="40"/>
        <end position="52"/>
    </location>
</feature>
<gene>
    <name evidence="2" type="ORF">E2C01_025064</name>
</gene>
<dbReference type="AlphaFoldDB" id="A0A5B7EEI5"/>
<feature type="region of interest" description="Disordered" evidence="1">
    <location>
        <begin position="27"/>
        <end position="52"/>
    </location>
</feature>
<proteinExistence type="predicted"/>
<dbReference type="Proteomes" id="UP000324222">
    <property type="component" value="Unassembled WGS sequence"/>
</dbReference>
<feature type="compositionally biased region" description="Polar residues" evidence="1">
    <location>
        <begin position="29"/>
        <end position="39"/>
    </location>
</feature>
<evidence type="ECO:0000313" key="2">
    <source>
        <dbReference type="EMBL" id="MPC31767.1"/>
    </source>
</evidence>
<keyword evidence="3" id="KW-1185">Reference proteome</keyword>
<comment type="caution">
    <text evidence="2">The sequence shown here is derived from an EMBL/GenBank/DDBJ whole genome shotgun (WGS) entry which is preliminary data.</text>
</comment>
<name>A0A5B7EEI5_PORTR</name>
<protein>
    <submittedName>
        <fullName evidence="2">Uncharacterized protein</fullName>
    </submittedName>
</protein>
<dbReference type="EMBL" id="VSRR010002500">
    <property type="protein sequence ID" value="MPC31767.1"/>
    <property type="molecule type" value="Genomic_DNA"/>
</dbReference>
<evidence type="ECO:0000256" key="1">
    <source>
        <dbReference type="SAM" id="MobiDB-lite"/>
    </source>
</evidence>
<sequence length="88" mass="9355">MGLGGDMGLSMGTTINEIACAANEWKPDSASQTLHSRPFSSSSSNNSSSSSSAQLATRYLLLRVEEFYGGGQHSVMRRAPLSSELREG</sequence>
<evidence type="ECO:0000313" key="3">
    <source>
        <dbReference type="Proteomes" id="UP000324222"/>
    </source>
</evidence>
<accession>A0A5B7EEI5</accession>
<reference evidence="2 3" key="1">
    <citation type="submission" date="2019-05" db="EMBL/GenBank/DDBJ databases">
        <title>Another draft genome of Portunus trituberculatus and its Hox gene families provides insights of decapod evolution.</title>
        <authorList>
            <person name="Jeong J.-H."/>
            <person name="Song I."/>
            <person name="Kim S."/>
            <person name="Choi T."/>
            <person name="Kim D."/>
            <person name="Ryu S."/>
            <person name="Kim W."/>
        </authorList>
    </citation>
    <scope>NUCLEOTIDE SEQUENCE [LARGE SCALE GENOMIC DNA]</scope>
    <source>
        <tissue evidence="2">Muscle</tissue>
    </source>
</reference>
<organism evidence="2 3">
    <name type="scientific">Portunus trituberculatus</name>
    <name type="common">Swimming crab</name>
    <name type="synonym">Neptunus trituberculatus</name>
    <dbReference type="NCBI Taxonomy" id="210409"/>
    <lineage>
        <taxon>Eukaryota</taxon>
        <taxon>Metazoa</taxon>
        <taxon>Ecdysozoa</taxon>
        <taxon>Arthropoda</taxon>
        <taxon>Crustacea</taxon>
        <taxon>Multicrustacea</taxon>
        <taxon>Malacostraca</taxon>
        <taxon>Eumalacostraca</taxon>
        <taxon>Eucarida</taxon>
        <taxon>Decapoda</taxon>
        <taxon>Pleocyemata</taxon>
        <taxon>Brachyura</taxon>
        <taxon>Eubrachyura</taxon>
        <taxon>Portunoidea</taxon>
        <taxon>Portunidae</taxon>
        <taxon>Portuninae</taxon>
        <taxon>Portunus</taxon>
    </lineage>
</organism>